<dbReference type="EMBL" id="OZ004257">
    <property type="protein sequence ID" value="CAK7906875.1"/>
    <property type="molecule type" value="Genomic_DNA"/>
</dbReference>
<name>A0ABP0EC43_9ASCO</name>
<gene>
    <name evidence="1" type="ORF">CAAN4_E02850</name>
</gene>
<proteinExistence type="predicted"/>
<evidence type="ECO:0000313" key="1">
    <source>
        <dbReference type="EMBL" id="CAK7906875.1"/>
    </source>
</evidence>
<dbReference type="PANTHER" id="PTHR34365:SF7">
    <property type="entry name" value="GLYCINE-RICH DOMAIN-CONTAINING PROTEIN 1"/>
    <property type="match status" value="1"/>
</dbReference>
<dbReference type="Pfam" id="PF07173">
    <property type="entry name" value="GRDP-like"/>
    <property type="match status" value="1"/>
</dbReference>
<dbReference type="InterPro" id="IPR009836">
    <property type="entry name" value="GRDP-like"/>
</dbReference>
<reference evidence="1 2" key="1">
    <citation type="submission" date="2024-01" db="EMBL/GenBank/DDBJ databases">
        <authorList>
            <consortium name="Genoscope - CEA"/>
            <person name="William W."/>
        </authorList>
    </citation>
    <scope>NUCLEOTIDE SEQUENCE [LARGE SCALE GENOMIC DNA]</scope>
    <source>
        <strain evidence="1 2">29B2s-10</strain>
    </source>
</reference>
<dbReference type="PANTHER" id="PTHR34365">
    <property type="entry name" value="ENOLASE (DUF1399)"/>
    <property type="match status" value="1"/>
</dbReference>
<dbReference type="Proteomes" id="UP001497600">
    <property type="component" value="Chromosome E"/>
</dbReference>
<sequence>MTQTKFQTYKEILQQANPKLFASEKYQATGGSAEHFPTMAEVLAHLKLLKAFQVFKIKVVGNPVDLNPDGSFSEFTATQVKYWQTYLTNASRRFIIYMSALKYKFKQTDSFGNEEHQLNIFKEGPKARAVGNYLRKYIPPLDVLMIWHSFTLNPKSFYDNGVRNNFLEFTFCPFPLYKTSLVIDGDTFAFKASVANSNAFEELTRNFGIMLKYEYNFDMRMLFSIFCPVCGNILVTSVPLTNNKAQGFSDPDFAMEPNGRCNCHTESSQPITHATLRKRQLEADILRTGRPLPNVTKFCSNLLSIKNDRNMAHGIDQSMKKTGLLYSMFLMNSPDIKSFSNLLHGWSRNVSIEAKSPTAPTRIFRLYDCMNLIHLTIPQTTREVVEISEDLVACTVRQERFVTKMNSFNWLSSEIFLQQSVSESLKRYDRFFTLMSENLGKAMLVPTLDIDLVWHTHQLSPVYYLHYSRVRTPMIVIDHDDKVNESKISECFENTSRIYKTRYNEEYSVCFCWYCSVARKNSMPIVRSLFTNGALQPISALSSLKDARTNTNPSHISAHNAVKVIRNSRRTSTKTGKPYNIRERRGYPWNNSNAETVAVQAHGDLFSLHPIIEEEYLCPGVSNTQPTFLCKTGSDCFAD</sequence>
<evidence type="ECO:0000313" key="2">
    <source>
        <dbReference type="Proteomes" id="UP001497600"/>
    </source>
</evidence>
<keyword evidence="2" id="KW-1185">Reference proteome</keyword>
<protein>
    <submittedName>
        <fullName evidence="1">Uncharacterized protein</fullName>
    </submittedName>
</protein>
<accession>A0ABP0EC43</accession>
<organism evidence="1 2">
    <name type="scientific">[Candida] anglica</name>
    <dbReference type="NCBI Taxonomy" id="148631"/>
    <lineage>
        <taxon>Eukaryota</taxon>
        <taxon>Fungi</taxon>
        <taxon>Dikarya</taxon>
        <taxon>Ascomycota</taxon>
        <taxon>Saccharomycotina</taxon>
        <taxon>Pichiomycetes</taxon>
        <taxon>Debaryomycetaceae</taxon>
        <taxon>Kurtzmaniella</taxon>
    </lineage>
</organism>